<evidence type="ECO:0000256" key="7">
    <source>
        <dbReference type="RuleBase" id="RU079119"/>
    </source>
</evidence>
<evidence type="ECO:0000256" key="2">
    <source>
        <dbReference type="ARBA" id="ARBA00022679"/>
    </source>
</evidence>
<dbReference type="EMBL" id="CAJNNW010033150">
    <property type="protein sequence ID" value="CAE8717391.1"/>
    <property type="molecule type" value="Genomic_DNA"/>
</dbReference>
<dbReference type="GO" id="GO:0016020">
    <property type="term" value="C:membrane"/>
    <property type="evidence" value="ECO:0007669"/>
    <property type="project" value="UniProtKB-SubCell"/>
</dbReference>
<dbReference type="Proteomes" id="UP000654075">
    <property type="component" value="Unassembled WGS sequence"/>
</dbReference>
<keyword evidence="4 7" id="KW-1133">Transmembrane helix</keyword>
<dbReference type="GO" id="GO:0005794">
    <property type="term" value="C:Golgi apparatus"/>
    <property type="evidence" value="ECO:0007669"/>
    <property type="project" value="TreeGrafter"/>
</dbReference>
<keyword evidence="3 7" id="KW-0812">Transmembrane</keyword>
<keyword evidence="5 7" id="KW-0472">Membrane</keyword>
<evidence type="ECO:0000256" key="4">
    <source>
        <dbReference type="ARBA" id="ARBA00022989"/>
    </source>
</evidence>
<dbReference type="PROSITE" id="PS50216">
    <property type="entry name" value="DHHC"/>
    <property type="match status" value="1"/>
</dbReference>
<evidence type="ECO:0000256" key="3">
    <source>
        <dbReference type="ARBA" id="ARBA00022692"/>
    </source>
</evidence>
<dbReference type="GO" id="GO:0005783">
    <property type="term" value="C:endoplasmic reticulum"/>
    <property type="evidence" value="ECO:0007669"/>
    <property type="project" value="TreeGrafter"/>
</dbReference>
<keyword evidence="12" id="KW-1185">Reference proteome</keyword>
<organism evidence="10 12">
    <name type="scientific">Polarella glacialis</name>
    <name type="common">Dinoflagellate</name>
    <dbReference type="NCBI Taxonomy" id="89957"/>
    <lineage>
        <taxon>Eukaryota</taxon>
        <taxon>Sar</taxon>
        <taxon>Alveolata</taxon>
        <taxon>Dinophyceae</taxon>
        <taxon>Suessiales</taxon>
        <taxon>Suessiaceae</taxon>
        <taxon>Polarella</taxon>
    </lineage>
</organism>
<feature type="region of interest" description="Disordered" evidence="8">
    <location>
        <begin position="314"/>
        <end position="356"/>
    </location>
</feature>
<dbReference type="GO" id="GO:0006612">
    <property type="term" value="P:protein targeting to membrane"/>
    <property type="evidence" value="ECO:0007669"/>
    <property type="project" value="TreeGrafter"/>
</dbReference>
<comment type="similarity">
    <text evidence="7">Belongs to the DHHC palmitoyltransferase family.</text>
</comment>
<reference evidence="10" key="1">
    <citation type="submission" date="2021-02" db="EMBL/GenBank/DDBJ databases">
        <authorList>
            <person name="Dougan E. K."/>
            <person name="Rhodes N."/>
            <person name="Thang M."/>
            <person name="Chan C."/>
        </authorList>
    </citation>
    <scope>NUCLEOTIDE SEQUENCE</scope>
</reference>
<dbReference type="GO" id="GO:0019706">
    <property type="term" value="F:protein-cysteine S-palmitoyltransferase activity"/>
    <property type="evidence" value="ECO:0007669"/>
    <property type="project" value="UniProtKB-EC"/>
</dbReference>
<dbReference type="AlphaFoldDB" id="A0A813FYK1"/>
<evidence type="ECO:0000256" key="5">
    <source>
        <dbReference type="ARBA" id="ARBA00023136"/>
    </source>
</evidence>
<dbReference type="OrthoDB" id="331948at2759"/>
<dbReference type="Pfam" id="PF01529">
    <property type="entry name" value="DHHC"/>
    <property type="match status" value="1"/>
</dbReference>
<gene>
    <name evidence="10" type="ORF">PGLA1383_LOCUS37174</name>
    <name evidence="11" type="ORF">PGLA2088_LOCUS39514</name>
</gene>
<dbReference type="Proteomes" id="UP000626109">
    <property type="component" value="Unassembled WGS sequence"/>
</dbReference>
<comment type="caution">
    <text evidence="10">The sequence shown here is derived from an EMBL/GenBank/DDBJ whole genome shotgun (WGS) entry which is preliminary data.</text>
</comment>
<comment type="catalytic activity">
    <reaction evidence="7">
        <text>L-cysteinyl-[protein] + hexadecanoyl-CoA = S-hexadecanoyl-L-cysteinyl-[protein] + CoA</text>
        <dbReference type="Rhea" id="RHEA:36683"/>
        <dbReference type="Rhea" id="RHEA-COMP:10131"/>
        <dbReference type="Rhea" id="RHEA-COMP:11032"/>
        <dbReference type="ChEBI" id="CHEBI:29950"/>
        <dbReference type="ChEBI" id="CHEBI:57287"/>
        <dbReference type="ChEBI" id="CHEBI:57379"/>
        <dbReference type="ChEBI" id="CHEBI:74151"/>
        <dbReference type="EC" id="2.3.1.225"/>
    </reaction>
</comment>
<dbReference type="EMBL" id="CAJNNV010027177">
    <property type="protein sequence ID" value="CAE8619587.1"/>
    <property type="molecule type" value="Genomic_DNA"/>
</dbReference>
<evidence type="ECO:0000259" key="9">
    <source>
        <dbReference type="Pfam" id="PF01529"/>
    </source>
</evidence>
<evidence type="ECO:0000256" key="1">
    <source>
        <dbReference type="ARBA" id="ARBA00004141"/>
    </source>
</evidence>
<feature type="transmembrane region" description="Helical" evidence="7">
    <location>
        <begin position="154"/>
        <end position="179"/>
    </location>
</feature>
<evidence type="ECO:0000313" key="10">
    <source>
        <dbReference type="EMBL" id="CAE8619587.1"/>
    </source>
</evidence>
<name>A0A813FYK1_POLGL</name>
<comment type="subcellular location">
    <subcellularLocation>
        <location evidence="1">Membrane</location>
        <topology evidence="1">Multi-pass membrane protein</topology>
    </subcellularLocation>
</comment>
<evidence type="ECO:0000313" key="11">
    <source>
        <dbReference type="EMBL" id="CAE8717391.1"/>
    </source>
</evidence>
<keyword evidence="2 7" id="KW-0808">Transferase</keyword>
<dbReference type="PANTHER" id="PTHR22883">
    <property type="entry name" value="ZINC FINGER DHHC DOMAIN CONTAINING PROTEIN"/>
    <property type="match status" value="1"/>
</dbReference>
<protein>
    <recommendedName>
        <fullName evidence="7">Palmitoyltransferase</fullName>
        <ecNumber evidence="7">2.3.1.225</ecNumber>
    </recommendedName>
</protein>
<keyword evidence="6 7" id="KW-0012">Acyltransferase</keyword>
<dbReference type="InterPro" id="IPR001594">
    <property type="entry name" value="Palmitoyltrfase_DHHC"/>
</dbReference>
<sequence>MFVVALPQLELLFQPILRRLPAILWLVYSSVYITVSYNSIFAWFRVPAHSSRSFLPLSDLGLLLWTSYTLSMSAMGVAHIAAMASNAGVIVPPAVAPAEAVSPRYCEHCPGRSWKPARAHHCRECDQCVFLRHHHCILIQNCVGWGNQKVFLVFLLYAAQALIFSAVLLVMAVCCWLWATWEEGPTLRLVPTLCCLLAASCTSWGLRSVQEEVEEQWHSLRSNRTPIEQQREFFGLQEASFQEFWAVRLQQILGKNRWLWLLPVPSGTAPDFMDKVYHVHPIMGLLMEASSSVLDQFQERPCLGGSKACRTPAGLPRLAGTARVGGGLGGRPQQHQQHHQQQQPSFPKKMPDMENERVELLTASFGR</sequence>
<accession>A0A813FYK1</accession>
<proteinExistence type="inferred from homology"/>
<evidence type="ECO:0000313" key="12">
    <source>
        <dbReference type="Proteomes" id="UP000654075"/>
    </source>
</evidence>
<feature type="compositionally biased region" description="Low complexity" evidence="8">
    <location>
        <begin position="331"/>
        <end position="343"/>
    </location>
</feature>
<evidence type="ECO:0000256" key="8">
    <source>
        <dbReference type="SAM" id="MobiDB-lite"/>
    </source>
</evidence>
<feature type="transmembrane region" description="Helical" evidence="7">
    <location>
        <begin position="20"/>
        <end position="41"/>
    </location>
</feature>
<feature type="domain" description="Palmitoyltransferase DHHC" evidence="9">
    <location>
        <begin position="103"/>
        <end position="189"/>
    </location>
</feature>
<dbReference type="EC" id="2.3.1.225" evidence="7"/>
<comment type="domain">
    <text evidence="7">The DHHC domain is required for palmitoyltransferase activity.</text>
</comment>
<evidence type="ECO:0000256" key="6">
    <source>
        <dbReference type="ARBA" id="ARBA00023315"/>
    </source>
</evidence>
<dbReference type="InterPro" id="IPR039859">
    <property type="entry name" value="PFA4/ZDH16/20/ERF2-like"/>
</dbReference>
<dbReference type="OMA" id="CQIRASI"/>